<dbReference type="Proteomes" id="UP000315364">
    <property type="component" value="Chromosome"/>
</dbReference>
<evidence type="ECO:0000313" key="2">
    <source>
        <dbReference type="Proteomes" id="UP000315364"/>
    </source>
</evidence>
<organism evidence="1 2">
    <name type="scientific">Devosia ginsengisoli</name>
    <dbReference type="NCBI Taxonomy" id="400770"/>
    <lineage>
        <taxon>Bacteria</taxon>
        <taxon>Pseudomonadati</taxon>
        <taxon>Pseudomonadota</taxon>
        <taxon>Alphaproteobacteria</taxon>
        <taxon>Hyphomicrobiales</taxon>
        <taxon>Devosiaceae</taxon>
        <taxon>Devosia</taxon>
    </lineage>
</organism>
<dbReference type="RefSeq" id="WP_146292696.1">
    <property type="nucleotide sequence ID" value="NZ_CP042304.1"/>
</dbReference>
<sequence>MLCIAAAGVVTALAATSFTLSWTHSVEHTQWRESWLVQGNRLHLVEASVEGAGAGIAVPPDAIWADGRWTYTPNLPPLPSLNLAASGMTPSPWTLCASDSPCLTLGAEPAATIRLWAAKTCD</sequence>
<gene>
    <name evidence="1" type="ORF">FPZ08_21375</name>
</gene>
<proteinExistence type="predicted"/>
<dbReference type="EMBL" id="CP042304">
    <property type="protein sequence ID" value="QDZ13063.1"/>
    <property type="molecule type" value="Genomic_DNA"/>
</dbReference>
<reference evidence="1 2" key="1">
    <citation type="submission" date="2019-07" db="EMBL/GenBank/DDBJ databases">
        <title>Full genome sequence of Devosia sp. Gsoil 520.</title>
        <authorList>
            <person name="Im W.-T."/>
        </authorList>
    </citation>
    <scope>NUCLEOTIDE SEQUENCE [LARGE SCALE GENOMIC DNA]</scope>
    <source>
        <strain evidence="1 2">Gsoil 520</strain>
    </source>
</reference>
<dbReference type="OrthoDB" id="5298197at2"/>
<protein>
    <submittedName>
        <fullName evidence="1">DUF1850 domain-containing protein</fullName>
    </submittedName>
</protein>
<dbReference type="AlphaFoldDB" id="A0A5B8LY46"/>
<evidence type="ECO:0000313" key="1">
    <source>
        <dbReference type="EMBL" id="QDZ13063.1"/>
    </source>
</evidence>
<dbReference type="KEGG" id="dea:FPZ08_21375"/>
<name>A0A5B8LY46_9HYPH</name>
<keyword evidence="2" id="KW-1185">Reference proteome</keyword>
<accession>A0A5B8LY46</accession>
<dbReference type="Pfam" id="PF08905">
    <property type="entry name" value="DUF1850"/>
    <property type="match status" value="1"/>
</dbReference>
<dbReference type="InterPro" id="IPR015001">
    <property type="entry name" value="DUF1850"/>
</dbReference>